<evidence type="ECO:0000256" key="2">
    <source>
        <dbReference type="ARBA" id="ARBA00022448"/>
    </source>
</evidence>
<evidence type="ECO:0000256" key="1">
    <source>
        <dbReference type="ARBA" id="ARBA00005417"/>
    </source>
</evidence>
<dbReference type="EMBL" id="VLNY01000011">
    <property type="protein sequence ID" value="KAA0021272.1"/>
    <property type="molecule type" value="Genomic_DNA"/>
</dbReference>
<dbReference type="Pfam" id="PF00005">
    <property type="entry name" value="ABC_tran"/>
    <property type="match status" value="2"/>
</dbReference>
<dbReference type="InterPro" id="IPR003439">
    <property type="entry name" value="ABC_transporter-like_ATP-bd"/>
</dbReference>
<protein>
    <submittedName>
        <fullName evidence="7">ABC transporter ATP-binding protein</fullName>
    </submittedName>
</protein>
<evidence type="ECO:0000256" key="3">
    <source>
        <dbReference type="ARBA" id="ARBA00022741"/>
    </source>
</evidence>
<keyword evidence="3" id="KW-0547">Nucleotide-binding</keyword>
<dbReference type="AlphaFoldDB" id="A0A5A7S7Z5"/>
<dbReference type="SMART" id="SM00382">
    <property type="entry name" value="AAA"/>
    <property type="match status" value="2"/>
</dbReference>
<dbReference type="GO" id="GO:0042626">
    <property type="term" value="F:ATPase-coupled transmembrane transporter activity"/>
    <property type="evidence" value="ECO:0007669"/>
    <property type="project" value="TreeGrafter"/>
</dbReference>
<dbReference type="PANTHER" id="PTHR43553:SF24">
    <property type="entry name" value="ENERGY-COUPLING FACTOR TRANSPORTER ATP-BINDING PROTEIN ECFA1"/>
    <property type="match status" value="1"/>
</dbReference>
<dbReference type="OrthoDB" id="501320at2"/>
<comment type="similarity">
    <text evidence="1">Belongs to the ABC transporter superfamily.</text>
</comment>
<feature type="domain" description="ABC transporter" evidence="6">
    <location>
        <begin position="406"/>
        <end position="622"/>
    </location>
</feature>
<dbReference type="InterPro" id="IPR027417">
    <property type="entry name" value="P-loop_NTPase"/>
</dbReference>
<dbReference type="InterPro" id="IPR050095">
    <property type="entry name" value="ECF_ABC_transporter_ATP-bd"/>
</dbReference>
<accession>A0A5A7S7Z5</accession>
<dbReference type="GO" id="GO:0016887">
    <property type="term" value="F:ATP hydrolysis activity"/>
    <property type="evidence" value="ECO:0007669"/>
    <property type="project" value="InterPro"/>
</dbReference>
<gene>
    <name evidence="7" type="ORF">FOY51_19825</name>
</gene>
<proteinExistence type="inferred from homology"/>
<dbReference type="PROSITE" id="PS50893">
    <property type="entry name" value="ABC_TRANSPORTER_2"/>
    <property type="match status" value="2"/>
</dbReference>
<comment type="caution">
    <text evidence="7">The sequence shown here is derived from an EMBL/GenBank/DDBJ whole genome shotgun (WGS) entry which is preliminary data.</text>
</comment>
<feature type="domain" description="ABC transporter" evidence="6">
    <location>
        <begin position="180"/>
        <end position="402"/>
    </location>
</feature>
<feature type="transmembrane region" description="Helical" evidence="5">
    <location>
        <begin position="20"/>
        <end position="47"/>
    </location>
</feature>
<dbReference type="Gene3D" id="3.40.50.300">
    <property type="entry name" value="P-loop containing nucleotide triphosphate hydrolases"/>
    <property type="match status" value="2"/>
</dbReference>
<dbReference type="PROSITE" id="PS00211">
    <property type="entry name" value="ABC_TRANSPORTER_1"/>
    <property type="match status" value="2"/>
</dbReference>
<evidence type="ECO:0000313" key="8">
    <source>
        <dbReference type="Proteomes" id="UP000322244"/>
    </source>
</evidence>
<keyword evidence="2" id="KW-0813">Transport</keyword>
<evidence type="ECO:0000313" key="7">
    <source>
        <dbReference type="EMBL" id="KAA0021272.1"/>
    </source>
</evidence>
<name>A0A5A7S7Z5_9NOCA</name>
<reference evidence="7 8" key="1">
    <citation type="submission" date="2019-07" db="EMBL/GenBank/DDBJ databases">
        <title>Rhodococcus cavernicolus sp. nov., isolated from a cave.</title>
        <authorList>
            <person name="Lee S.D."/>
        </authorList>
    </citation>
    <scope>NUCLEOTIDE SEQUENCE [LARGE SCALE GENOMIC DNA]</scope>
    <source>
        <strain evidence="7 8">C1-24</strain>
    </source>
</reference>
<dbReference type="GO" id="GO:0043190">
    <property type="term" value="C:ATP-binding cassette (ABC) transporter complex"/>
    <property type="evidence" value="ECO:0007669"/>
    <property type="project" value="TreeGrafter"/>
</dbReference>
<evidence type="ECO:0000256" key="4">
    <source>
        <dbReference type="ARBA" id="ARBA00022840"/>
    </source>
</evidence>
<dbReference type="PANTHER" id="PTHR43553">
    <property type="entry name" value="HEAVY METAL TRANSPORTER"/>
    <property type="match status" value="1"/>
</dbReference>
<evidence type="ECO:0000256" key="5">
    <source>
        <dbReference type="SAM" id="Phobius"/>
    </source>
</evidence>
<organism evidence="7 8">
    <name type="scientific">Antrihabitans cavernicola</name>
    <dbReference type="NCBI Taxonomy" id="2495913"/>
    <lineage>
        <taxon>Bacteria</taxon>
        <taxon>Bacillati</taxon>
        <taxon>Actinomycetota</taxon>
        <taxon>Actinomycetes</taxon>
        <taxon>Mycobacteriales</taxon>
        <taxon>Nocardiaceae</taxon>
        <taxon>Antrihabitans</taxon>
    </lineage>
</organism>
<sequence>MGIIAQRHRPRALVTATVSSMLVAFVAGGLMTAIGVGTCGMVGGIVGNVKRRRRGLPSVLTLSLLAGAAYGLFSVGMLLVFSATRDLFFDTVRDTAQGLANLASKQPSLVPMADAFTDATASILRFWYLWIGGTAAFGVVVGTVFAWFVLGAVLDRLSWLPGDDHLDSADDPRPVDPLPVRLDRVGYRYDSSRSNALTDIDFTVDVGEFVAIVGHNGSGKSTLARILAGRAPSYGTVIRPGAAGLGKFGGTAVVLQRPESQILGVLVADDVVWGLPADAHVDVDGLLAEVGLAGMGDRETASLSGGEQQRLAVAAALARRPKLLIADEATAMVDPAGRRELVALLAALPRTHEMAVVLITHHETEADAAQRVIHLAQGRVVGHLPAWHDSTRVVRGAQPVYTEPILRLAGVRHTYLAHTPWSTVALHGIDLTVNRGEGVLIVGGNGSGKSTLAWTMAGLIAPTAGTCELDGKPTTAQVGKVGLAFQHSRLQLQRRTVGAEVASWGGGIGSGQVARALDAVGLDRGLASSAIDELSGGQARRVVLAGLMASRPRLIVLDEPLAGLDPAGRRGIIDLLAGLRASGLTLIVISHDVDGMDAVCNRTVRLDAGRIAIDQPSPIGGVR</sequence>
<keyword evidence="4 7" id="KW-0067">ATP-binding</keyword>
<evidence type="ECO:0000259" key="6">
    <source>
        <dbReference type="PROSITE" id="PS50893"/>
    </source>
</evidence>
<dbReference type="SUPFAM" id="SSF52540">
    <property type="entry name" value="P-loop containing nucleoside triphosphate hydrolases"/>
    <property type="match status" value="2"/>
</dbReference>
<dbReference type="InterPro" id="IPR015856">
    <property type="entry name" value="ABC_transpr_CbiO/EcfA_su"/>
</dbReference>
<dbReference type="InterPro" id="IPR017871">
    <property type="entry name" value="ABC_transporter-like_CS"/>
</dbReference>
<keyword evidence="8" id="KW-1185">Reference proteome</keyword>
<dbReference type="InterPro" id="IPR003593">
    <property type="entry name" value="AAA+_ATPase"/>
</dbReference>
<feature type="transmembrane region" description="Helical" evidence="5">
    <location>
        <begin position="59"/>
        <end position="81"/>
    </location>
</feature>
<keyword evidence="5" id="KW-0812">Transmembrane</keyword>
<feature type="transmembrane region" description="Helical" evidence="5">
    <location>
        <begin position="127"/>
        <end position="150"/>
    </location>
</feature>
<dbReference type="CDD" id="cd03225">
    <property type="entry name" value="ABC_cobalt_CbiO_domain1"/>
    <property type="match status" value="2"/>
</dbReference>
<keyword evidence="5" id="KW-1133">Transmembrane helix</keyword>
<keyword evidence="5" id="KW-0472">Membrane</keyword>
<dbReference type="Proteomes" id="UP000322244">
    <property type="component" value="Unassembled WGS sequence"/>
</dbReference>
<dbReference type="GO" id="GO:0005524">
    <property type="term" value="F:ATP binding"/>
    <property type="evidence" value="ECO:0007669"/>
    <property type="project" value="UniProtKB-KW"/>
</dbReference>